<dbReference type="Proteomes" id="UP001595604">
    <property type="component" value="Unassembled WGS sequence"/>
</dbReference>
<protein>
    <submittedName>
        <fullName evidence="3">SDR family NAD(P)-dependent oxidoreductase</fullName>
        <ecNumber evidence="3">1.1.1.-</ecNumber>
    </submittedName>
</protein>
<comment type="similarity">
    <text evidence="1">Belongs to the short-chain dehydrogenases/reductases (SDR) family.</text>
</comment>
<evidence type="ECO:0000256" key="1">
    <source>
        <dbReference type="ARBA" id="ARBA00006484"/>
    </source>
</evidence>
<name>A0ABV7ITX8_9SPHN</name>
<dbReference type="Gene3D" id="3.40.50.720">
    <property type="entry name" value="NAD(P)-binding Rossmann-like Domain"/>
    <property type="match status" value="1"/>
</dbReference>
<dbReference type="PRINTS" id="PR00081">
    <property type="entry name" value="GDHRDH"/>
</dbReference>
<dbReference type="InterPro" id="IPR036291">
    <property type="entry name" value="NAD(P)-bd_dom_sf"/>
</dbReference>
<dbReference type="EC" id="1.1.1.-" evidence="3"/>
<dbReference type="NCBIfam" id="NF005559">
    <property type="entry name" value="PRK07231.1"/>
    <property type="match status" value="1"/>
</dbReference>
<gene>
    <name evidence="3" type="ORF">ACFOD9_12065</name>
</gene>
<sequence>MRQLEGKAALVTGAARGLGRECARAFARKGARVVVADLDAEGGEETVQLIRDEGGEAVFVQADVSRVEDVRAMIDTAVKRFGGLHCAINNAMRPGQNLPLADIPEELWEAMLAVNLTGVFLCMKYEIKAMLAGGGGAIVNIGSGNEHAGAYGLSHYYSAKTGLQGMTKSAALEYARKGVRINAVGPGVMATPLMEAAFADPKRHAFLMSKSPLGRFAQPEEVANAAVWLCTDEASMVVGHTLVADGGAVLT</sequence>
<evidence type="ECO:0000313" key="4">
    <source>
        <dbReference type="Proteomes" id="UP001595604"/>
    </source>
</evidence>
<evidence type="ECO:0000256" key="2">
    <source>
        <dbReference type="ARBA" id="ARBA00023002"/>
    </source>
</evidence>
<dbReference type="CDD" id="cd05233">
    <property type="entry name" value="SDR_c"/>
    <property type="match status" value="1"/>
</dbReference>
<dbReference type="PANTHER" id="PTHR24321">
    <property type="entry name" value="DEHYDROGENASES, SHORT CHAIN"/>
    <property type="match status" value="1"/>
</dbReference>
<dbReference type="PANTHER" id="PTHR24321:SF8">
    <property type="entry name" value="ESTRADIOL 17-BETA-DEHYDROGENASE 8-RELATED"/>
    <property type="match status" value="1"/>
</dbReference>
<dbReference type="Pfam" id="PF13561">
    <property type="entry name" value="adh_short_C2"/>
    <property type="match status" value="1"/>
</dbReference>
<dbReference type="SUPFAM" id="SSF51735">
    <property type="entry name" value="NAD(P)-binding Rossmann-fold domains"/>
    <property type="match status" value="1"/>
</dbReference>
<keyword evidence="2 3" id="KW-0560">Oxidoreductase</keyword>
<dbReference type="EMBL" id="JBHRTQ010000010">
    <property type="protein sequence ID" value="MFC3174985.1"/>
    <property type="molecule type" value="Genomic_DNA"/>
</dbReference>
<organism evidence="3 4">
    <name type="scientific">Novosphingobium bradum</name>
    <dbReference type="NCBI Taxonomy" id="1737444"/>
    <lineage>
        <taxon>Bacteria</taxon>
        <taxon>Pseudomonadati</taxon>
        <taxon>Pseudomonadota</taxon>
        <taxon>Alphaproteobacteria</taxon>
        <taxon>Sphingomonadales</taxon>
        <taxon>Sphingomonadaceae</taxon>
        <taxon>Novosphingobium</taxon>
    </lineage>
</organism>
<comment type="caution">
    <text evidence="3">The sequence shown here is derived from an EMBL/GenBank/DDBJ whole genome shotgun (WGS) entry which is preliminary data.</text>
</comment>
<dbReference type="PRINTS" id="PR00080">
    <property type="entry name" value="SDRFAMILY"/>
</dbReference>
<proteinExistence type="inferred from homology"/>
<dbReference type="GO" id="GO:0016491">
    <property type="term" value="F:oxidoreductase activity"/>
    <property type="evidence" value="ECO:0007669"/>
    <property type="project" value="UniProtKB-KW"/>
</dbReference>
<reference evidence="4" key="1">
    <citation type="journal article" date="2019" name="Int. J. Syst. Evol. Microbiol.">
        <title>The Global Catalogue of Microorganisms (GCM) 10K type strain sequencing project: providing services to taxonomists for standard genome sequencing and annotation.</title>
        <authorList>
            <consortium name="The Broad Institute Genomics Platform"/>
            <consortium name="The Broad Institute Genome Sequencing Center for Infectious Disease"/>
            <person name="Wu L."/>
            <person name="Ma J."/>
        </authorList>
    </citation>
    <scope>NUCLEOTIDE SEQUENCE [LARGE SCALE GENOMIC DNA]</scope>
    <source>
        <strain evidence="4">KCTC 42984</strain>
    </source>
</reference>
<dbReference type="RefSeq" id="WP_379510361.1">
    <property type="nucleotide sequence ID" value="NZ_JBHRTQ010000010.1"/>
</dbReference>
<evidence type="ECO:0000313" key="3">
    <source>
        <dbReference type="EMBL" id="MFC3174985.1"/>
    </source>
</evidence>
<accession>A0ABV7ITX8</accession>
<keyword evidence="4" id="KW-1185">Reference proteome</keyword>
<dbReference type="InterPro" id="IPR002347">
    <property type="entry name" value="SDR_fam"/>
</dbReference>